<organism evidence="1 2">
    <name type="scientific">Glossina morsitans morsitans</name>
    <name type="common">Savannah tsetse fly</name>
    <dbReference type="NCBI Taxonomy" id="37546"/>
    <lineage>
        <taxon>Eukaryota</taxon>
        <taxon>Metazoa</taxon>
        <taxon>Ecdysozoa</taxon>
        <taxon>Arthropoda</taxon>
        <taxon>Hexapoda</taxon>
        <taxon>Insecta</taxon>
        <taxon>Pterygota</taxon>
        <taxon>Neoptera</taxon>
        <taxon>Endopterygota</taxon>
        <taxon>Diptera</taxon>
        <taxon>Brachycera</taxon>
        <taxon>Muscomorpha</taxon>
        <taxon>Hippoboscoidea</taxon>
        <taxon>Glossinidae</taxon>
        <taxon>Glossina</taxon>
    </lineage>
</organism>
<dbReference type="EnsemblMetazoa" id="GMOY009840-RA">
    <property type="protein sequence ID" value="GMOY009840-PA"/>
    <property type="gene ID" value="GMOY009840"/>
</dbReference>
<dbReference type="EMBL" id="CCAG010005985">
    <property type="status" value="NOT_ANNOTATED_CDS"/>
    <property type="molecule type" value="Genomic_DNA"/>
</dbReference>
<keyword evidence="2" id="KW-1185">Reference proteome</keyword>
<reference evidence="1" key="1">
    <citation type="submission" date="2020-05" db="UniProtKB">
        <authorList>
            <consortium name="EnsemblMetazoa"/>
        </authorList>
    </citation>
    <scope>IDENTIFICATION</scope>
    <source>
        <strain evidence="1">Yale</strain>
    </source>
</reference>
<proteinExistence type="predicted"/>
<name>A0A1B0G954_GLOMM</name>
<evidence type="ECO:0000313" key="1">
    <source>
        <dbReference type="EnsemblMetazoa" id="GMOY009840-PA"/>
    </source>
</evidence>
<sequence length="96" mass="11194">MDENCSVINIKNKKAIYVYDPEHCYELMEKGRRTSTFSVKRKSQPDFISTKSLQESTTRTMTLKSPTRGRPEILNLLLLYTSTRPVTEEKHKNIAR</sequence>
<dbReference type="VEuPathDB" id="VectorBase:GMOY009840"/>
<accession>A0A1B0G954</accession>
<protein>
    <submittedName>
        <fullName evidence="1">Uncharacterized protein</fullName>
    </submittedName>
</protein>
<dbReference type="AlphaFoldDB" id="A0A1B0G954"/>
<evidence type="ECO:0000313" key="2">
    <source>
        <dbReference type="Proteomes" id="UP000092444"/>
    </source>
</evidence>
<dbReference type="Proteomes" id="UP000092444">
    <property type="component" value="Unassembled WGS sequence"/>
</dbReference>